<dbReference type="Pfam" id="PF12505">
    <property type="entry name" value="DUF3712"/>
    <property type="match status" value="6"/>
</dbReference>
<dbReference type="OrthoDB" id="10039566at2759"/>
<organism evidence="3 4">
    <name type="scientific">Amanita muscaria (strain Koide BX008)</name>
    <dbReference type="NCBI Taxonomy" id="946122"/>
    <lineage>
        <taxon>Eukaryota</taxon>
        <taxon>Fungi</taxon>
        <taxon>Dikarya</taxon>
        <taxon>Basidiomycota</taxon>
        <taxon>Agaricomycotina</taxon>
        <taxon>Agaricomycetes</taxon>
        <taxon>Agaricomycetidae</taxon>
        <taxon>Agaricales</taxon>
        <taxon>Pluteineae</taxon>
        <taxon>Amanitaceae</taxon>
        <taxon>Amanita</taxon>
    </lineage>
</organism>
<feature type="region of interest" description="Disordered" evidence="1">
    <location>
        <begin position="29"/>
        <end position="65"/>
    </location>
</feature>
<dbReference type="Proteomes" id="UP000054549">
    <property type="component" value="Unassembled WGS sequence"/>
</dbReference>
<evidence type="ECO:0000313" key="4">
    <source>
        <dbReference type="Proteomes" id="UP000054549"/>
    </source>
</evidence>
<dbReference type="InterPro" id="IPR022185">
    <property type="entry name" value="DUF3712"/>
</dbReference>
<dbReference type="Gene3D" id="2.60.40.1820">
    <property type="match status" value="1"/>
</dbReference>
<gene>
    <name evidence="3" type="ORF">M378DRAFT_21838</name>
</gene>
<evidence type="ECO:0000256" key="1">
    <source>
        <dbReference type="SAM" id="MobiDB-lite"/>
    </source>
</evidence>
<reference evidence="3 4" key="1">
    <citation type="submission" date="2014-04" db="EMBL/GenBank/DDBJ databases">
        <title>Evolutionary Origins and Diversification of the Mycorrhizal Mutualists.</title>
        <authorList>
            <consortium name="DOE Joint Genome Institute"/>
            <consortium name="Mycorrhizal Genomics Consortium"/>
            <person name="Kohler A."/>
            <person name="Kuo A."/>
            <person name="Nagy L.G."/>
            <person name="Floudas D."/>
            <person name="Copeland A."/>
            <person name="Barry K.W."/>
            <person name="Cichocki N."/>
            <person name="Veneault-Fourrey C."/>
            <person name="LaButti K."/>
            <person name="Lindquist E.A."/>
            <person name="Lipzen A."/>
            <person name="Lundell T."/>
            <person name="Morin E."/>
            <person name="Murat C."/>
            <person name="Riley R."/>
            <person name="Ohm R."/>
            <person name="Sun H."/>
            <person name="Tunlid A."/>
            <person name="Henrissat B."/>
            <person name="Grigoriev I.V."/>
            <person name="Hibbett D.S."/>
            <person name="Martin F."/>
        </authorList>
    </citation>
    <scope>NUCLEOTIDE SEQUENCE [LARGE SCALE GENOMIC DNA]</scope>
    <source>
        <strain evidence="3 4">Koide BX008</strain>
    </source>
</reference>
<evidence type="ECO:0000313" key="3">
    <source>
        <dbReference type="EMBL" id="KIL68938.1"/>
    </source>
</evidence>
<dbReference type="PANTHER" id="PTHR35895">
    <property type="entry name" value="CHROMOSOME 16, WHOLE GENOME SHOTGUN SEQUENCE"/>
    <property type="match status" value="1"/>
</dbReference>
<proteinExistence type="predicted"/>
<dbReference type="GO" id="GO:0000329">
    <property type="term" value="C:fungal-type vacuole membrane"/>
    <property type="evidence" value="ECO:0007669"/>
    <property type="project" value="InterPro"/>
</dbReference>
<name>A0A0C2XIY0_AMAMK</name>
<keyword evidence="2" id="KW-0472">Membrane</keyword>
<evidence type="ECO:0000256" key="2">
    <source>
        <dbReference type="SAM" id="Phobius"/>
    </source>
</evidence>
<dbReference type="EMBL" id="KN818227">
    <property type="protein sequence ID" value="KIL68938.1"/>
    <property type="molecule type" value="Genomic_DNA"/>
</dbReference>
<feature type="transmembrane region" description="Helical" evidence="2">
    <location>
        <begin position="77"/>
        <end position="99"/>
    </location>
</feature>
<dbReference type="HOGENOM" id="CLU_000322_0_0_1"/>
<dbReference type="STRING" id="946122.A0A0C2XIY0"/>
<dbReference type="InterPro" id="IPR046368">
    <property type="entry name" value="Tag1"/>
</dbReference>
<keyword evidence="2" id="KW-1133">Transmembrane helix</keyword>
<dbReference type="SUPFAM" id="SSF117070">
    <property type="entry name" value="LEA14-like"/>
    <property type="match status" value="1"/>
</dbReference>
<feature type="compositionally biased region" description="Basic and acidic residues" evidence="1">
    <location>
        <begin position="43"/>
        <end position="58"/>
    </location>
</feature>
<sequence>MEEVTHPRKSSGVYDAAYGSAPSLASNVALRAPAEPPSTGASRGEDSEADEGHEKDGQAKSTSDQAPAVPFYKKRSFIISQIILTPISIALIFILLFPVSRAIVQLVVNKATLDIQTATISNPSNTSFLLSLSGNVAHTSQIPAIIRFTEPVRVAWVHDGNVTEIGTMVLPDPLQTQESRATLDQNTTFNITDTDAFGLFAQSLITSSNFTWLLQSQNLRVNAAKFPVANGISFNKYVTLNGLQSFNGAVILQDLQLPSDNPAGGINFIAETELINNSPFTLDLGTVLFKLQYQNVFLGVGTGKNVKLVKGTNSLSISGYLVRQDTEADLTILSNLFTNYLNGGSTPILVIGQSSVQDDGTSVSWLSSGLQALTLTVPFAPLTPVDPIKSITIGELALDFNAQTPWAPIAQSNTVTANMKLPFGFNISIDEIRNDFNISRSGSLIAGLSTPPGASHSDISVHGPADTEGNINITIANTALIIPENQYPAFSSFNAALTTSQAVEFNMIGNVYATATTSIGALALGPIKVNVSTGLKGLGGLSGVSINAIDITGATLAGIDLGIHVTINNPSNLKLNIGDLTLHLQCNDTTIGNVIMRNLTLDVGDNSVFATSTLTPNGIPEAVQTLNDFVNQKAVPLTIAGFNGSTDVASLREAMETLRINITLPSLPSPLLASASIIVLPTTAQNNISHVQVVFNNPFSADLRITYIKSTVSSFGIPLGVIDTATDIHVVGKSTVKSPALDLNMNLDPPVLFTLTRKLAIEAGLNVAPLDAIVALGGYHYLPSVNESVSERQSDLFTGFDFPSFIQTAFKKLRSDIHTNTSLSIGNYQTTLAISQSQIPTTTDSSLSLLLPSLAQPIVEHILTGTNLGIDKVLITSPQEYSFNTQLQGRVWNAGPFDANISFPTGLTISWGGAPLGNIEMKDIRVVGDIGAAFSLNALFTVANVTHLTDFTKTLLTQQTFEWSINGENLTVTALGIDVPQISLPAKQVTLNGFNGLKGNVQIETFDLPSDDPTGGIHLTVETKIANPSQVGIQLESITFDTTVGDTIVASIRSTGQVLFAPGSGTELALTGRLIPQTTPIGLATVSTIFNNFLHGIDSKIVMQGAAAGPAEVTWLNEGIQILKIETVLPNRGAQNVVKSITINQLALLFSKTTAYEPSTSSNSTDVAFQIPFEFPLDIKTLEPSLVIGFEGASVAQLKIPKGPGVTDLQKRIVSMKFINVPFTVLDDQHSSFDRFLTSTTLGKQEELQISGAANVDAQTAVGLISLQNITFGVNSQIFGLEGLDALPPTISQLDINHGYSNYLLIRVESTLFNPSTLTIGTDDVTFLVQYEGQTIGSAQLNKLVILPGNSTYPIDIHYAPEGTAINAGRAMIQIFLGGNDADALILGTSDSTPIQSLKQALSQINLPIRIPALKENLVKHTSITFPIDIISTGIALASFTLANPFTAKISVFRLNAIAQYHNLTLGVIESVDVSSNPIEALGHDSVTSPALPMRFNLDSKIIVQVVTAAAKEKNIDLGPLAEILQYVTDHPSPHSQIVAYVDTKPPTCISGNQFDFSGTLLSALSAVNIDLEIHTSVKLDDYATDLDLEQRTVSVGIDSTALYLIGAVAGPTAQHFVDDAVLAFSSAEVTNIADNGFDLHLVGSLTNTGPLDALITFVEPLSVAWNNQEIAQLLLEPICTAANQGVPNYRPTAKLTIIDDAKFTSFATSLLHDPDFEWIISTDKLRLTALGTVFDNISFSKAVSFKAFNGLPGVSISNFDLPSDDPAGGIRIETDVTIPSHAQLGLNLGTVTFQSFFQDTLIGPLVAEKLTLAPQSSTVSHFSGHLLPQTGSMDLSNVGKLFSTFLAGGNAILLVKRESIIPSGASEPVKWLSEAFRTLELPVTLPGKQFKMIQSVELDDLDILMLSQEQAFMPLMSSNNTLAKYQTPFGFTLQIITISLNLTVKFLGMDIAQLKIPEISVEGGAFTGNIVELRFSFMDLPLISLNDGGFQQLFAAGALQNVIDFELRGTTDVFARTPIGNVPITGISFDVPTQFQGIAAFDHKASLSNISITGSGGQGGSEYIVAPVTATLDNPSNISLETDLITIPITYQGVVIGRSSVSLLNLRPGVNALSAEFHYQPGNSNDTIAQSFLARFIQTQDMIPITLDGDYQSSPYASLQPAIAGLHIPTSVQGLNHPNILTHINVYVTLATLVTNRVAVDFDVYNPLETDITIEYIQAEAIVNGKIYAQFSQAFQSFTIPAGATVNSGVVDNAFLTRGAINSLYIISLGSVDVDSRSTIRIGSSGGYQIPWLPIQEKHVPATYHV</sequence>
<keyword evidence="2" id="KW-0812">Transmembrane</keyword>
<dbReference type="PANTHER" id="PTHR35895:SF1">
    <property type="entry name" value="LIPID-BINDING SERUM GLYCOPROTEIN C-TERMINAL DOMAIN-CONTAINING PROTEIN"/>
    <property type="match status" value="1"/>
</dbReference>
<dbReference type="InParanoid" id="A0A0C2XIY0"/>
<accession>A0A0C2XIY0</accession>
<protein>
    <submittedName>
        <fullName evidence="3">Uncharacterized protein</fullName>
    </submittedName>
</protein>
<keyword evidence="4" id="KW-1185">Reference proteome</keyword>